<keyword evidence="1" id="KW-0472">Membrane</keyword>
<accession>A0A4R8DU96</accession>
<dbReference type="EMBL" id="SODV01000001">
    <property type="protein sequence ID" value="TDX01025.1"/>
    <property type="molecule type" value="Genomic_DNA"/>
</dbReference>
<keyword evidence="3" id="KW-1185">Reference proteome</keyword>
<gene>
    <name evidence="2" type="ORF">EDB95_2056</name>
</gene>
<protein>
    <submittedName>
        <fullName evidence="2">Uncharacterized protein</fullName>
    </submittedName>
</protein>
<keyword evidence="1" id="KW-0812">Transmembrane</keyword>
<proteinExistence type="predicted"/>
<name>A0A4R8DU96_9BACT</name>
<keyword evidence="1" id="KW-1133">Transmembrane helix</keyword>
<dbReference type="Proteomes" id="UP000294498">
    <property type="component" value="Unassembled WGS sequence"/>
</dbReference>
<comment type="caution">
    <text evidence="2">The sequence shown here is derived from an EMBL/GenBank/DDBJ whole genome shotgun (WGS) entry which is preliminary data.</text>
</comment>
<sequence length="68" mass="7522">MPKQNNKSLLQYAGLATQLFVALGLGVYIGIKVDHWAHWKTPIATWLLPLLILVGILVRLVRDTGTGK</sequence>
<evidence type="ECO:0000313" key="2">
    <source>
        <dbReference type="EMBL" id="TDX01025.1"/>
    </source>
</evidence>
<feature type="transmembrane region" description="Helical" evidence="1">
    <location>
        <begin position="12"/>
        <end position="31"/>
    </location>
</feature>
<dbReference type="AlphaFoldDB" id="A0A4R8DU96"/>
<dbReference type="OrthoDB" id="9798708at2"/>
<evidence type="ECO:0000313" key="3">
    <source>
        <dbReference type="Proteomes" id="UP000294498"/>
    </source>
</evidence>
<evidence type="ECO:0000256" key="1">
    <source>
        <dbReference type="SAM" id="Phobius"/>
    </source>
</evidence>
<reference evidence="2 3" key="1">
    <citation type="submission" date="2019-03" db="EMBL/GenBank/DDBJ databases">
        <title>Genomic Encyclopedia of Type Strains, Phase IV (KMG-IV): sequencing the most valuable type-strain genomes for metagenomic binning, comparative biology and taxonomic classification.</title>
        <authorList>
            <person name="Goeker M."/>
        </authorList>
    </citation>
    <scope>NUCLEOTIDE SEQUENCE [LARGE SCALE GENOMIC DNA]</scope>
    <source>
        <strain evidence="2 3">DSM 100059</strain>
    </source>
</reference>
<feature type="transmembrane region" description="Helical" evidence="1">
    <location>
        <begin position="43"/>
        <end position="61"/>
    </location>
</feature>
<organism evidence="2 3">
    <name type="scientific">Dinghuibacter silviterrae</name>
    <dbReference type="NCBI Taxonomy" id="1539049"/>
    <lineage>
        <taxon>Bacteria</taxon>
        <taxon>Pseudomonadati</taxon>
        <taxon>Bacteroidota</taxon>
        <taxon>Chitinophagia</taxon>
        <taxon>Chitinophagales</taxon>
        <taxon>Chitinophagaceae</taxon>
        <taxon>Dinghuibacter</taxon>
    </lineage>
</organism>
<dbReference type="RefSeq" id="WP_133993225.1">
    <property type="nucleotide sequence ID" value="NZ_SODV01000001.1"/>
</dbReference>